<reference evidence="3" key="1">
    <citation type="submission" date="2021-02" db="EMBL/GenBank/DDBJ databases">
        <title>Infant gut strain persistence is associated with maternal origin, phylogeny, and functional potential including surface adhesion and iron acquisition.</title>
        <authorList>
            <person name="Lou Y.C."/>
        </authorList>
    </citation>
    <scope>NUCLEOTIDE SEQUENCE</scope>
    <source>
        <strain evidence="3">L3_101_000M1_dasL3_101_000M1_concoct_87</strain>
    </source>
</reference>
<dbReference type="InterPro" id="IPR040607">
    <property type="entry name" value="ALP_N"/>
</dbReference>
<dbReference type="Pfam" id="PF21522">
    <property type="entry name" value="MreB-like_C"/>
    <property type="match status" value="1"/>
</dbReference>
<dbReference type="CDD" id="cd10227">
    <property type="entry name" value="ASKHA_NBD_ParM-like"/>
    <property type="match status" value="1"/>
</dbReference>
<dbReference type="Pfam" id="PF17989">
    <property type="entry name" value="ALP_N"/>
    <property type="match status" value="1"/>
</dbReference>
<evidence type="ECO:0000259" key="1">
    <source>
        <dbReference type="Pfam" id="PF17989"/>
    </source>
</evidence>
<evidence type="ECO:0000259" key="2">
    <source>
        <dbReference type="Pfam" id="PF21522"/>
    </source>
</evidence>
<dbReference type="Proteomes" id="UP000759273">
    <property type="component" value="Unassembled WGS sequence"/>
</dbReference>
<organism evidence="3 4">
    <name type="scientific">Subdoligranulum variabile</name>
    <dbReference type="NCBI Taxonomy" id="214851"/>
    <lineage>
        <taxon>Bacteria</taxon>
        <taxon>Bacillati</taxon>
        <taxon>Bacillota</taxon>
        <taxon>Clostridia</taxon>
        <taxon>Eubacteriales</taxon>
        <taxon>Oscillospiraceae</taxon>
        <taxon>Subdoligranulum</taxon>
    </lineage>
</organism>
<dbReference type="AlphaFoldDB" id="A0A943D9J4"/>
<name>A0A943D9J4_9FIRM</name>
<accession>A0A943D9J4</accession>
<dbReference type="InterPro" id="IPR049067">
    <property type="entry name" value="MreB-like_C"/>
</dbReference>
<protein>
    <submittedName>
        <fullName evidence="3">ParM/StbA family protein</fullName>
    </submittedName>
</protein>
<proteinExistence type="predicted"/>
<dbReference type="InterPro" id="IPR043129">
    <property type="entry name" value="ATPase_NBD"/>
</dbReference>
<dbReference type="EMBL" id="JAGZGG010000018">
    <property type="protein sequence ID" value="MBS5332545.1"/>
    <property type="molecule type" value="Genomic_DNA"/>
</dbReference>
<evidence type="ECO:0000313" key="3">
    <source>
        <dbReference type="EMBL" id="MBS5332545.1"/>
    </source>
</evidence>
<gene>
    <name evidence="3" type="ORF">KHY36_08465</name>
</gene>
<dbReference type="Gene3D" id="3.30.420.40">
    <property type="match status" value="2"/>
</dbReference>
<sequence>MLIAIDHGNKQVKTVHGNAIVSGVQKSKTRPYGRDVLKYGGSYYTLSAQRIPYQKDKTTDERFFILSLVAIAEEIEAQNAYTSGLMPIDLAIGLPPAHFGAQNKAFVRYFKRKEPIYFSYRDKLYSILIRNVQCYPQAFAAAAMMLGELATVPRALILDVGGFTADYLLLKNGRADLSTCDSLENGVILLYNRIRSKASSDLDILLEETDVDAILLQGQGSSYGEEVAALVEYQAQEFVNDMLGALRERQLDLRTGRVIFVGGGACLLRRQIEASGKVAHPVFVEDVNANAKGFEYLYCCTVTGA</sequence>
<dbReference type="SUPFAM" id="SSF53067">
    <property type="entry name" value="Actin-like ATPase domain"/>
    <property type="match status" value="2"/>
</dbReference>
<evidence type="ECO:0000313" key="4">
    <source>
        <dbReference type="Proteomes" id="UP000759273"/>
    </source>
</evidence>
<comment type="caution">
    <text evidence="3">The sequence shown here is derived from an EMBL/GenBank/DDBJ whole genome shotgun (WGS) entry which is preliminary data.</text>
</comment>
<feature type="domain" description="Actin homologue MreB-like C-terminal" evidence="2">
    <location>
        <begin position="157"/>
        <end position="273"/>
    </location>
</feature>
<feature type="domain" description="Actin-like protein N-terminal" evidence="1">
    <location>
        <begin position="4"/>
        <end position="139"/>
    </location>
</feature>